<dbReference type="PANTHER" id="PTHR39550:SF1">
    <property type="entry name" value="SLL0658 PROTEIN"/>
    <property type="match status" value="1"/>
</dbReference>
<dbReference type="EMBL" id="MTEJ01000314">
    <property type="protein sequence ID" value="OQX04914.1"/>
    <property type="molecule type" value="Genomic_DNA"/>
</dbReference>
<sequence length="157" mass="17105">MIIVADASPLVALAICDCLDVLEKLFDEVKVSQTVYDEVTVGNKPGSDKLATYLRGKIVELNLDNYIIGGDSLDKGELTSIALYKHLQADYLLIDEKAGRKVAKLNHVKIIGSLGVLIEAKRKGVILSLKPQIEILRLSKAHFSDDLLDYALAAVGE</sequence>
<dbReference type="Proteomes" id="UP000192491">
    <property type="component" value="Unassembled WGS sequence"/>
</dbReference>
<reference evidence="1 2" key="1">
    <citation type="submission" date="2017-01" db="EMBL/GenBank/DDBJ databases">
        <title>Novel large sulfur bacteria in the metagenomes of groundwater-fed chemosynthetic microbial mats in the Lake Huron basin.</title>
        <authorList>
            <person name="Sharrar A.M."/>
            <person name="Flood B.E."/>
            <person name="Bailey J.V."/>
            <person name="Jones D.S."/>
            <person name="Biddanda B."/>
            <person name="Ruberg S.A."/>
            <person name="Marcus D.N."/>
            <person name="Dick G.J."/>
        </authorList>
    </citation>
    <scope>NUCLEOTIDE SEQUENCE [LARGE SCALE GENOMIC DNA]</scope>
    <source>
        <strain evidence="1">A8</strain>
    </source>
</reference>
<comment type="caution">
    <text evidence="1">The sequence shown here is derived from an EMBL/GenBank/DDBJ whole genome shotgun (WGS) entry which is preliminary data.</text>
</comment>
<dbReference type="PANTHER" id="PTHR39550">
    <property type="entry name" value="SLL0658 PROTEIN"/>
    <property type="match status" value="1"/>
</dbReference>
<accession>A0A1Y1QGA7</accession>
<proteinExistence type="predicted"/>
<name>A0A1Y1QGA7_9GAMM</name>
<dbReference type="AlphaFoldDB" id="A0A1Y1QGA7"/>
<evidence type="ECO:0000313" key="2">
    <source>
        <dbReference type="Proteomes" id="UP000192491"/>
    </source>
</evidence>
<organism evidence="1 2">
    <name type="scientific">Thiothrix lacustris</name>
    <dbReference type="NCBI Taxonomy" id="525917"/>
    <lineage>
        <taxon>Bacteria</taxon>
        <taxon>Pseudomonadati</taxon>
        <taxon>Pseudomonadota</taxon>
        <taxon>Gammaproteobacteria</taxon>
        <taxon>Thiotrichales</taxon>
        <taxon>Thiotrichaceae</taxon>
        <taxon>Thiothrix</taxon>
    </lineage>
</organism>
<protein>
    <recommendedName>
        <fullName evidence="3">DUF3368 domain-containing protein</fullName>
    </recommendedName>
</protein>
<gene>
    <name evidence="1" type="ORF">BWK73_34965</name>
</gene>
<evidence type="ECO:0000313" key="1">
    <source>
        <dbReference type="EMBL" id="OQX04914.1"/>
    </source>
</evidence>
<dbReference type="InterPro" id="IPR021799">
    <property type="entry name" value="PIN-like_prokaryotic"/>
</dbReference>
<evidence type="ECO:0008006" key="3">
    <source>
        <dbReference type="Google" id="ProtNLM"/>
    </source>
</evidence>
<dbReference type="Pfam" id="PF11848">
    <property type="entry name" value="DUF3368"/>
    <property type="match status" value="1"/>
</dbReference>